<feature type="signal peptide" evidence="1">
    <location>
        <begin position="1"/>
        <end position="22"/>
    </location>
</feature>
<feature type="chain" id="PRO_5027089542" evidence="1">
    <location>
        <begin position="23"/>
        <end position="120"/>
    </location>
</feature>
<dbReference type="AlphaFoldDB" id="A0A6J1LJV0"/>
<gene>
    <name evidence="3" type="primary">LOC111595424</name>
</gene>
<evidence type="ECO:0000256" key="1">
    <source>
        <dbReference type="SAM" id="SignalP"/>
    </source>
</evidence>
<name>A0A6J1LJV0_DROHY</name>
<keyword evidence="2" id="KW-1185">Reference proteome</keyword>
<organism evidence="2 3">
    <name type="scientific">Drosophila hydei</name>
    <name type="common">Fruit fly</name>
    <dbReference type="NCBI Taxonomy" id="7224"/>
    <lineage>
        <taxon>Eukaryota</taxon>
        <taxon>Metazoa</taxon>
        <taxon>Ecdysozoa</taxon>
        <taxon>Arthropoda</taxon>
        <taxon>Hexapoda</taxon>
        <taxon>Insecta</taxon>
        <taxon>Pterygota</taxon>
        <taxon>Neoptera</taxon>
        <taxon>Endopterygota</taxon>
        <taxon>Diptera</taxon>
        <taxon>Brachycera</taxon>
        <taxon>Muscomorpha</taxon>
        <taxon>Ephydroidea</taxon>
        <taxon>Drosophilidae</taxon>
        <taxon>Drosophila</taxon>
    </lineage>
</organism>
<evidence type="ECO:0000313" key="3">
    <source>
        <dbReference type="RefSeq" id="XP_023164915.2"/>
    </source>
</evidence>
<accession>A0A6J1LJV0</accession>
<reference evidence="3" key="1">
    <citation type="submission" date="2025-08" db="UniProtKB">
        <authorList>
            <consortium name="RefSeq"/>
        </authorList>
    </citation>
    <scope>IDENTIFICATION</scope>
    <source>
        <strain evidence="3">15085-1641.00</strain>
        <tissue evidence="3">Whole body</tissue>
    </source>
</reference>
<dbReference type="GeneID" id="111595424"/>
<dbReference type="OMA" id="ASCINFF"/>
<dbReference type="OrthoDB" id="7866165at2759"/>
<sequence>MQIPKAILVLSCLLLLGRNADGYSLNLMFDCTQRAVELGASLATRIIPELKDAASCINFFSQQTKDLDAENVILLFYQFTKELFENKKCLDELLKSFEDVIKPALQDLYDNQCIPEELVD</sequence>
<dbReference type="InterPro" id="IPR009392">
    <property type="entry name" value="ACP53EA"/>
</dbReference>
<dbReference type="Pfam" id="PF06313">
    <property type="entry name" value="ACP53EA"/>
    <property type="match status" value="1"/>
</dbReference>
<dbReference type="KEGG" id="dhe:111595424"/>
<protein>
    <submittedName>
        <fullName evidence="3">Uncharacterized protein LOC111595424</fullName>
    </submittedName>
</protein>
<evidence type="ECO:0000313" key="2">
    <source>
        <dbReference type="Proteomes" id="UP000504633"/>
    </source>
</evidence>
<dbReference type="Proteomes" id="UP000504633">
    <property type="component" value="Unplaced"/>
</dbReference>
<proteinExistence type="predicted"/>
<keyword evidence="1" id="KW-0732">Signal</keyword>
<dbReference type="RefSeq" id="XP_023164915.2">
    <property type="nucleotide sequence ID" value="XM_023309147.2"/>
</dbReference>